<dbReference type="Proteomes" id="UP000001887">
    <property type="component" value="Chromosome"/>
</dbReference>
<dbReference type="HOGENOM" id="CLU_2602989_0_0_0"/>
<evidence type="ECO:0000313" key="2">
    <source>
        <dbReference type="Proteomes" id="UP000001887"/>
    </source>
</evidence>
<dbReference type="KEGG" id="psl:Psta_3811"/>
<name>D2R0Y1_PIRSD</name>
<dbReference type="AlphaFoldDB" id="D2R0Y1"/>
<reference evidence="1 2" key="1">
    <citation type="journal article" date="2009" name="Stand. Genomic Sci.">
        <title>Complete genome sequence of Pirellula staleyi type strain (ATCC 27377).</title>
        <authorList>
            <person name="Clum A."/>
            <person name="Tindall B.J."/>
            <person name="Sikorski J."/>
            <person name="Ivanova N."/>
            <person name="Mavrommatis K."/>
            <person name="Lucas S."/>
            <person name="Glavina del Rio T."/>
            <person name="Nolan M."/>
            <person name="Chen F."/>
            <person name="Tice H."/>
            <person name="Pitluck S."/>
            <person name="Cheng J.F."/>
            <person name="Chertkov O."/>
            <person name="Brettin T."/>
            <person name="Han C."/>
            <person name="Detter J.C."/>
            <person name="Kuske C."/>
            <person name="Bruce D."/>
            <person name="Goodwin L."/>
            <person name="Ovchinikova G."/>
            <person name="Pati A."/>
            <person name="Mikhailova N."/>
            <person name="Chen A."/>
            <person name="Palaniappan K."/>
            <person name="Land M."/>
            <person name="Hauser L."/>
            <person name="Chang Y.J."/>
            <person name="Jeffries C.D."/>
            <person name="Chain P."/>
            <person name="Rohde M."/>
            <person name="Goker M."/>
            <person name="Bristow J."/>
            <person name="Eisen J.A."/>
            <person name="Markowitz V."/>
            <person name="Hugenholtz P."/>
            <person name="Kyrpides N.C."/>
            <person name="Klenk H.P."/>
            <person name="Lapidus A."/>
        </authorList>
    </citation>
    <scope>NUCLEOTIDE SEQUENCE [LARGE SCALE GENOMIC DNA]</scope>
    <source>
        <strain evidence="2">ATCC 27377 / DSM 6068 / ICPB 4128</strain>
    </source>
</reference>
<keyword evidence="2" id="KW-1185">Reference proteome</keyword>
<accession>D2R0Y1</accession>
<protein>
    <submittedName>
        <fullName evidence="1">Uncharacterized protein</fullName>
    </submittedName>
</protein>
<proteinExistence type="predicted"/>
<evidence type="ECO:0000313" key="1">
    <source>
        <dbReference type="EMBL" id="ADB18466.1"/>
    </source>
</evidence>
<dbReference type="STRING" id="530564.Psta_3811"/>
<sequence precursor="true">MKNLGQAVLTLLWRNRPFFRRISVSFAALVRGAVSTALTMLQWLLKIEDSTEIARSAWLRTDLGLRDGPLVTDPQRGWP</sequence>
<dbReference type="EMBL" id="CP001848">
    <property type="protein sequence ID" value="ADB18466.1"/>
    <property type="molecule type" value="Genomic_DNA"/>
</dbReference>
<gene>
    <name evidence="1" type="ordered locus">Psta_3811</name>
</gene>
<organism evidence="1 2">
    <name type="scientific">Pirellula staleyi (strain ATCC 27377 / DSM 6068 / ICPB 4128)</name>
    <name type="common">Pirella staleyi</name>
    <dbReference type="NCBI Taxonomy" id="530564"/>
    <lineage>
        <taxon>Bacteria</taxon>
        <taxon>Pseudomonadati</taxon>
        <taxon>Planctomycetota</taxon>
        <taxon>Planctomycetia</taxon>
        <taxon>Pirellulales</taxon>
        <taxon>Pirellulaceae</taxon>
        <taxon>Pirellula</taxon>
    </lineage>
</organism>